<proteinExistence type="predicted"/>
<keyword evidence="16" id="KW-0547">Nucleotide-binding</keyword>
<evidence type="ECO:0000256" key="5">
    <source>
        <dbReference type="ARBA" id="ARBA00022484"/>
    </source>
</evidence>
<dbReference type="KEGG" id="vg:41701847"/>
<evidence type="ECO:0000256" key="9">
    <source>
        <dbReference type="ARBA" id="ARBA00022561"/>
    </source>
</evidence>
<keyword evidence="36" id="KW-1185">Reference proteome</keyword>
<evidence type="ECO:0000256" key="23">
    <source>
        <dbReference type="ARBA" id="ARBA00022870"/>
    </source>
</evidence>
<dbReference type="Gene3D" id="2.60.120.20">
    <property type="match status" value="4"/>
</dbReference>
<keyword evidence="13" id="KW-0548">Nucleotidyltransferase</keyword>
<evidence type="ECO:0000256" key="21">
    <source>
        <dbReference type="ARBA" id="ARBA00022840"/>
    </source>
</evidence>
<keyword evidence="26" id="KW-0406">Ion transport</keyword>
<keyword evidence="12" id="KW-0808">Transferase</keyword>
<accession>A0A2K9VQ60</accession>
<keyword evidence="29" id="KW-0449">Lipoprotein</keyword>
<evidence type="ECO:0000313" key="35">
    <source>
        <dbReference type="EMBL" id="AUV64577.1"/>
    </source>
</evidence>
<dbReference type="GO" id="GO:0019062">
    <property type="term" value="P:virion attachment to host cell"/>
    <property type="evidence" value="ECO:0007669"/>
    <property type="project" value="UniProtKB-KW"/>
</dbReference>
<feature type="compositionally biased region" description="Low complexity" evidence="32">
    <location>
        <begin position="279"/>
        <end position="289"/>
    </location>
</feature>
<comment type="subcellular location">
    <subcellularLocation>
        <location evidence="1">Host cytoplasmic vesicle membrane</location>
        <topology evidence="1">Peripheral membrane protein</topology>
        <orientation evidence="1">Cytoplasmic side</orientation>
    </subcellularLocation>
    <subcellularLocation>
        <location evidence="2">Virion</location>
    </subcellularLocation>
</comment>
<dbReference type="Gene3D" id="1.20.960.20">
    <property type="match status" value="1"/>
</dbReference>
<evidence type="ECO:0000256" key="4">
    <source>
        <dbReference type="ARBA" id="ARBA00022448"/>
    </source>
</evidence>
<dbReference type="CDD" id="cd00205">
    <property type="entry name" value="rhv_like"/>
    <property type="match status" value="3"/>
</dbReference>
<dbReference type="InterPro" id="IPR029053">
    <property type="entry name" value="Viral_coat"/>
</dbReference>
<dbReference type="InterPro" id="IPR000605">
    <property type="entry name" value="Helicase_SF3_ssDNA/RNA_vir"/>
</dbReference>
<evidence type="ECO:0000256" key="17">
    <source>
        <dbReference type="ARBA" id="ARBA00022801"/>
    </source>
</evidence>
<keyword evidence="18" id="KW-1161">Viral attachment to host cell</keyword>
<keyword evidence="14" id="KW-1143">T=pseudo3 icosahedral capsid protein</keyword>
<organism evidence="35 36">
    <name type="scientific">ludopivirus A1</name>
    <dbReference type="NCBI Taxonomy" id="2079465"/>
    <lineage>
        <taxon>Viruses</taxon>
        <taxon>Riboviria</taxon>
        <taxon>Orthornavirae</taxon>
        <taxon>Pisuviricota</taxon>
        <taxon>Pisoniviricetes</taxon>
        <taxon>Picornavirales</taxon>
        <taxon>Picornaviridae</taxon>
        <taxon>Kodimesavirinae</taxon>
        <taxon>Ludopivirus</taxon>
        <taxon>Ludopivirus agrewhifrogo</taxon>
        <taxon>Ludopivirus A</taxon>
    </lineage>
</organism>
<evidence type="ECO:0000256" key="7">
    <source>
        <dbReference type="ARBA" id="ARBA00022520"/>
    </source>
</evidence>
<evidence type="ECO:0000256" key="29">
    <source>
        <dbReference type="ARBA" id="ARBA00023288"/>
    </source>
</evidence>
<keyword evidence="25" id="KW-1182">Viral ion channel</keyword>
<evidence type="ECO:0000256" key="22">
    <source>
        <dbReference type="ARBA" id="ARBA00022844"/>
    </source>
</evidence>
<evidence type="ECO:0000256" key="1">
    <source>
        <dbReference type="ARBA" id="ARBA00004295"/>
    </source>
</evidence>
<dbReference type="Pfam" id="PF00910">
    <property type="entry name" value="RNA_helicase"/>
    <property type="match status" value="1"/>
</dbReference>
<feature type="compositionally biased region" description="Acidic residues" evidence="32">
    <location>
        <begin position="178"/>
        <end position="187"/>
    </location>
</feature>
<dbReference type="GO" id="GO:0003723">
    <property type="term" value="F:RNA binding"/>
    <property type="evidence" value="ECO:0007669"/>
    <property type="project" value="InterPro"/>
</dbReference>
<dbReference type="InterPro" id="IPR001205">
    <property type="entry name" value="RNA-dir_pol_C"/>
</dbReference>
<dbReference type="InterPro" id="IPR043128">
    <property type="entry name" value="Rev_trsase/Diguanyl_cyclase"/>
</dbReference>
<keyword evidence="7" id="KW-0191">Covalent protein-RNA linkage</keyword>
<dbReference type="GO" id="GO:0034220">
    <property type="term" value="P:monoatomic ion transmembrane transport"/>
    <property type="evidence" value="ECO:0007669"/>
    <property type="project" value="UniProtKB-KW"/>
</dbReference>
<dbReference type="GO" id="GO:0015267">
    <property type="term" value="F:channel activity"/>
    <property type="evidence" value="ECO:0007669"/>
    <property type="project" value="UniProtKB-KW"/>
</dbReference>
<dbReference type="RefSeq" id="YP_009553012.1">
    <property type="nucleotide sequence ID" value="NC_040684.1"/>
</dbReference>
<dbReference type="InterPro" id="IPR014759">
    <property type="entry name" value="Helicase_SF3_ssRNA_vir"/>
</dbReference>
<dbReference type="SUPFAM" id="SSF88633">
    <property type="entry name" value="Positive stranded ssRNA viruses"/>
    <property type="match status" value="2"/>
</dbReference>
<keyword evidence="8" id="KW-0597">Phosphoprotein</keyword>
<evidence type="ECO:0000256" key="25">
    <source>
        <dbReference type="ARBA" id="ARBA00023039"/>
    </source>
</evidence>
<dbReference type="InterPro" id="IPR059138">
    <property type="entry name" value="Pico_VP1"/>
</dbReference>
<keyword evidence="30" id="KW-1160">Virus entry into host cell</keyword>
<evidence type="ECO:0000256" key="26">
    <source>
        <dbReference type="ARBA" id="ARBA00023065"/>
    </source>
</evidence>
<name>A0A2K9VQ60_9PICO</name>
<evidence type="ECO:0000259" key="33">
    <source>
        <dbReference type="PROSITE" id="PS50507"/>
    </source>
</evidence>
<keyword evidence="28" id="KW-1035">Host cytoplasm</keyword>
<keyword evidence="6" id="KW-1036">Host cytoplasmic vesicle</keyword>
<keyword evidence="19" id="KW-0347">Helicase</keyword>
<evidence type="ECO:0000256" key="14">
    <source>
        <dbReference type="ARBA" id="ARBA00022706"/>
    </source>
</evidence>
<evidence type="ECO:0000313" key="36">
    <source>
        <dbReference type="Proteomes" id="UP000289363"/>
    </source>
</evidence>
<evidence type="ECO:0000256" key="2">
    <source>
        <dbReference type="ARBA" id="ARBA00004328"/>
    </source>
</evidence>
<dbReference type="Pfam" id="PF00073">
    <property type="entry name" value="Rhv"/>
    <property type="match status" value="2"/>
</dbReference>
<dbReference type="GO" id="GO:0044162">
    <property type="term" value="C:host cell cytoplasmic vesicle membrane"/>
    <property type="evidence" value="ECO:0007669"/>
    <property type="project" value="UniProtKB-SubCell"/>
</dbReference>
<evidence type="ECO:0000256" key="27">
    <source>
        <dbReference type="ARBA" id="ARBA00023136"/>
    </source>
</evidence>
<evidence type="ECO:0000256" key="31">
    <source>
        <dbReference type="ARBA" id="ARBA00023303"/>
    </source>
</evidence>
<dbReference type="GO" id="GO:0004197">
    <property type="term" value="F:cysteine-type endopeptidase activity"/>
    <property type="evidence" value="ECO:0007669"/>
    <property type="project" value="InterPro"/>
</dbReference>
<dbReference type="InterPro" id="IPR000199">
    <property type="entry name" value="Peptidase_C3A/C3B_picornavir"/>
</dbReference>
<dbReference type="GO" id="GO:0003724">
    <property type="term" value="F:RNA helicase activity"/>
    <property type="evidence" value="ECO:0007669"/>
    <property type="project" value="InterPro"/>
</dbReference>
<evidence type="ECO:0000259" key="34">
    <source>
        <dbReference type="PROSITE" id="PS51218"/>
    </source>
</evidence>
<keyword evidence="10" id="KW-0945">Host-virus interaction</keyword>
<evidence type="ECO:0000256" key="30">
    <source>
        <dbReference type="ARBA" id="ARBA00023296"/>
    </source>
</evidence>
<keyword evidence="23" id="KW-1043">Host membrane</keyword>
<keyword evidence="21" id="KW-0067">ATP-binding</keyword>
<feature type="domain" description="SF3 helicase" evidence="34">
    <location>
        <begin position="1454"/>
        <end position="1622"/>
    </location>
</feature>
<dbReference type="GO" id="GO:0039694">
    <property type="term" value="P:viral RNA genome replication"/>
    <property type="evidence" value="ECO:0007669"/>
    <property type="project" value="InterPro"/>
</dbReference>
<dbReference type="SUPFAM" id="SSF50494">
    <property type="entry name" value="Trypsin-like serine proteases"/>
    <property type="match status" value="1"/>
</dbReference>
<dbReference type="Gene3D" id="2.40.10.10">
    <property type="entry name" value="Trypsin-like serine proteases"/>
    <property type="match status" value="1"/>
</dbReference>
<evidence type="ECO:0000256" key="32">
    <source>
        <dbReference type="SAM" id="MobiDB-lite"/>
    </source>
</evidence>
<dbReference type="InterPro" id="IPR027417">
    <property type="entry name" value="P-loop_NTPase"/>
</dbReference>
<dbReference type="InterPro" id="IPR043502">
    <property type="entry name" value="DNA/RNA_pol_sf"/>
</dbReference>
<keyword evidence="11" id="KW-0645">Protease</keyword>
<evidence type="ECO:0000256" key="20">
    <source>
        <dbReference type="ARBA" id="ARBA00022807"/>
    </source>
</evidence>
<dbReference type="InterPro" id="IPR043504">
    <property type="entry name" value="Peptidase_S1_PA_chymotrypsin"/>
</dbReference>
<evidence type="ECO:0000256" key="6">
    <source>
        <dbReference type="ARBA" id="ARBA00022488"/>
    </source>
</evidence>
<evidence type="ECO:0000256" key="8">
    <source>
        <dbReference type="ARBA" id="ARBA00022553"/>
    </source>
</evidence>
<dbReference type="EMBL" id="MF358731">
    <property type="protein sequence ID" value="AUV64577.1"/>
    <property type="molecule type" value="Genomic_RNA"/>
</dbReference>
<protein>
    <recommendedName>
        <fullName evidence="3">Genome polyprotein</fullName>
    </recommendedName>
</protein>
<evidence type="ECO:0000256" key="3">
    <source>
        <dbReference type="ARBA" id="ARBA00020107"/>
    </source>
</evidence>
<dbReference type="GO" id="GO:0006351">
    <property type="term" value="P:DNA-templated transcription"/>
    <property type="evidence" value="ECO:0007669"/>
    <property type="project" value="InterPro"/>
</dbReference>
<dbReference type="InterPro" id="IPR007094">
    <property type="entry name" value="RNA-dir_pol_PSvirus"/>
</dbReference>
<keyword evidence="5" id="KW-0696">RNA-directed RNA polymerase</keyword>
<reference evidence="35 36" key="1">
    <citation type="journal article" date="2017" name="Arch. Virol.">
        <title>Genomic analysis of a novel picornavirus from a migratory waterfowl, greater white-fronted goose (Anser albifrons).</title>
        <authorList>
            <person name="Boros A."/>
            <person name="Pankovics P."/>
            <person name="Simmonds P."/>
            <person name="Kiss T."/>
            <person name="Phan T.G."/>
            <person name="Delwart E."/>
            <person name="Reuter G."/>
        </authorList>
    </citation>
    <scope>NUCLEOTIDE SEQUENCE [LARGE SCALE GENOMIC DNA]</scope>
    <source>
        <strain evidence="36">goose/NLSZK2/HUN/2013</strain>
    </source>
</reference>
<dbReference type="GO" id="GO:0005524">
    <property type="term" value="F:ATP binding"/>
    <property type="evidence" value="ECO:0007669"/>
    <property type="project" value="UniProtKB-KW"/>
</dbReference>
<dbReference type="PROSITE" id="PS50507">
    <property type="entry name" value="RDRP_SSRNA_POS"/>
    <property type="match status" value="1"/>
</dbReference>
<feature type="domain" description="RdRp catalytic" evidence="33">
    <location>
        <begin position="2180"/>
        <end position="2295"/>
    </location>
</feature>
<dbReference type="InterPro" id="IPR009003">
    <property type="entry name" value="Peptidase_S1_PA"/>
</dbReference>
<dbReference type="Pfam" id="PF00548">
    <property type="entry name" value="Peptidase_C3"/>
    <property type="match status" value="1"/>
</dbReference>
<dbReference type="SUPFAM" id="SSF52540">
    <property type="entry name" value="P-loop containing nucleoside triphosphate hydrolases"/>
    <property type="match status" value="1"/>
</dbReference>
<dbReference type="GO" id="GO:0005198">
    <property type="term" value="F:structural molecule activity"/>
    <property type="evidence" value="ECO:0007669"/>
    <property type="project" value="InterPro"/>
</dbReference>
<evidence type="ECO:0000256" key="28">
    <source>
        <dbReference type="ARBA" id="ARBA00023200"/>
    </source>
</evidence>
<dbReference type="PROSITE" id="PS51218">
    <property type="entry name" value="SF3_HELICASE_2"/>
    <property type="match status" value="1"/>
</dbReference>
<keyword evidence="15" id="KW-0519">Myristate</keyword>
<dbReference type="GO" id="GO:0006508">
    <property type="term" value="P:proteolysis"/>
    <property type="evidence" value="ECO:0007669"/>
    <property type="project" value="UniProtKB-KW"/>
</dbReference>
<dbReference type="Proteomes" id="UP000289363">
    <property type="component" value="Segment"/>
</dbReference>
<dbReference type="GO" id="GO:0046718">
    <property type="term" value="P:symbiont entry into host cell"/>
    <property type="evidence" value="ECO:0007669"/>
    <property type="project" value="UniProtKB-KW"/>
</dbReference>
<keyword evidence="9" id="KW-0167">Capsid protein</keyword>
<keyword evidence="22" id="KW-0946">Virion</keyword>
<dbReference type="GO" id="GO:0003968">
    <property type="term" value="F:RNA-directed RNA polymerase activity"/>
    <property type="evidence" value="ECO:0007669"/>
    <property type="project" value="UniProtKB-KW"/>
</dbReference>
<keyword evidence="31" id="KW-0407">Ion channel</keyword>
<evidence type="ECO:0000256" key="16">
    <source>
        <dbReference type="ARBA" id="ARBA00022741"/>
    </source>
</evidence>
<keyword evidence="4" id="KW-0813">Transport</keyword>
<feature type="region of interest" description="Disordered" evidence="32">
    <location>
        <begin position="178"/>
        <end position="200"/>
    </location>
</feature>
<keyword evidence="24" id="KW-0693">Viral RNA replication</keyword>
<dbReference type="Pfam" id="PF00680">
    <property type="entry name" value="RdRP_1"/>
    <property type="match status" value="1"/>
</dbReference>
<dbReference type="GO" id="GO:0019028">
    <property type="term" value="C:viral capsid"/>
    <property type="evidence" value="ECO:0007669"/>
    <property type="project" value="UniProtKB-KW"/>
</dbReference>
<dbReference type="GeneID" id="41701847"/>
<dbReference type="InterPro" id="IPR033703">
    <property type="entry name" value="Rhv-like"/>
</dbReference>
<dbReference type="Gene3D" id="3.30.70.270">
    <property type="match status" value="2"/>
</dbReference>
<evidence type="ECO:0000256" key="11">
    <source>
        <dbReference type="ARBA" id="ARBA00022670"/>
    </source>
</evidence>
<evidence type="ECO:0000256" key="15">
    <source>
        <dbReference type="ARBA" id="ARBA00022707"/>
    </source>
</evidence>
<keyword evidence="20" id="KW-0788">Thiol protease</keyword>
<evidence type="ECO:0000256" key="13">
    <source>
        <dbReference type="ARBA" id="ARBA00022695"/>
    </source>
</evidence>
<evidence type="ECO:0000256" key="24">
    <source>
        <dbReference type="ARBA" id="ARBA00022953"/>
    </source>
</evidence>
<evidence type="ECO:0000256" key="10">
    <source>
        <dbReference type="ARBA" id="ARBA00022581"/>
    </source>
</evidence>
<feature type="region of interest" description="Disordered" evidence="32">
    <location>
        <begin position="267"/>
        <end position="299"/>
    </location>
</feature>
<sequence>MDFTTIQTLFDNGSHFGMDSKQYLNLRCLFYELRRSTQRRIPFWKKAIANYVLSQPQEKNWKASPVTLPRNVFMDEAERKWVLWALRMPGHERYPSEIAFLFEDSVEPFENFHFEDCRCNIDGLFEGRCVHGIYFTKKKVTGPCDCGSAHRLIGYCKHHLYHNPDLAGLISESEDGWSYDDDSDYDDGSAPLKRQSGPPPEIIELEEEPIPDLEWDPFLLDVPIQRQGQTITNIYGSNNSVTSNTGANGWTPTANVNLADGAITSGDASAHTGTGQMGGSSTTKPTTGGLDKTSDQPLLSVGSSGISGSLVKPLKNWWNQGHTNSTISSAATPETKARWEKNQAWLNSKANLGTVQPSQTMKGNATIQTGSAAHCLVAFPPTPAVPLPNPDAPSAPGPSADRTWLLDTFQWTATQTQNQYLSGPNAMLWNPDEWAQPMENPKNFGETTSGSYYPLPAAMVHAHPSSTWAAMYNTHSLWTCGWRVQITVNGSQFHAGALGLFLAPQYAGSPTQIQNLFVYPYVICNLYESNTASIEVPFAGPTPNISSGLHCPWTVIVSVLSPLRPPAGEGQSQELTVTLFVTPLNSTFHGLRQPRQQHLKMRQVPGSGAFGTVVAGQEIPLCGVGPECPPVEYMPGEIHDWLEYARRPGIMETVVWTTTEPAGEQLALLPVNPATLAQQNAPLASIVSLFSQWRGSLNLHLLFTGATQMYGRLVVAYTPPGFEPPTTMQEAIVGTYTIWDINSAPALDFTLPFISSSYWKTVDMADLEGPLGSSGWVSLWVQTPLQAPGVTPASCDILGFVSAADDFQLRLQQNPVLGFQAGDETIGGGQPTTAPLDVDTFSYPYHPGLPDTVLANYFSFYREAAFTSTTLALPGDLQIPLVPHQSNSIIGNLLSAFTYYRGDLRIALEITCSVQQPITLTMAFVPPGATIPTTISQNTLANFYAVTQVVTASAVICLSVPYTSPLSALMTNYCGWQAYNSTSFGTLLTNTLGTLVLLADKQAFDSPEEISVTPFFAFGNFRAWLPRPLPPTNALPPTVRVDTSTILRRQAGGDFETPTEAWVVIVKHATHNHWAVRSDLGQISLSKRNGQAIIDWEEVEGEIVTEIPVGTFEMAMRMVGSPYPYSVTQNCYNWVSDLTGLSFDQDTGKGLALGLAATAPLLMLGAAKTAVGIKQQGLGDAVASAATTAAAVSNSVKELNLTQNVADLRKVADRLDLPNASANLLAAAERINLPGSTQNLTKAAETMASSIEGLQSTLGNLKDTATGAVSSFMTSLVTLLLKVVGYIMVLFGSPSPLSIAGLVTLILADYTPDVVSFFSSKPLSAIYYFVARAVGLSVKPETVVEEAEPVERQGVVRDYNDVMNAVKNTDWAINKVLEILEKVLTWLGVKVKEDPKARVAELHDDVCNLYRDSLLVLSAKEVDKTQLKKNLTLAQTHLSEISKLNSPVHSNLLMQAIKNYTTFDAVERNAGPRPEPVVVYLYGKPGCGKSVIGSLLAAQLAQILSGNSEDVYSTTDPSCEFYDGYTGQAVHFMDDIGQDVTGRDWASFPNLVCTAPYIVPMAALEEKGRTYTSKVIICTSNFPGPNNTSVRALGALERRLHFRIEVVPVSNLTVDEAVTPDGPATQYFAADSPILRGEMSKLVVNDRSIERVDIGHLDDLVDAVLKRVHRSAATTTKFSHLIRRQGVESSIPTPLTQAIRANKPLQIIEGIWKYRKPIFAVSAFLSVLASVTTLVMVARKFTRNQAVYSGLGEKKKKPENLPVPAPRFGLRRQAIPPNIGTIMRNVVTCTGHSEDRYITAQITFLYSRFGVTVRHIFPEDWTHLEIAGKKYEKKDVVVTFHYELAYVSLLTGPEYKDIRRFLSEKISEKGYLIGTTNTTQLLVNFWDASYRKVNRDGIVIPDAVGYRTASFEGMCGSPCVCVNNGIATIVGFHTAGIAGYSGFSQKFDYKLTTQSLMKAIEHPGRSPHINRKTRLEESPFFGVFPSTKEPAALTKFDPRLEVDLDSTIFSKHGRGDITIPWKNLEAAFALYFSAFNGKKFRVLSLMEAINGTPELDGIDMNQSAGYPYALTTPRRNLFIETAEGWVPTDQIKEDVEKCLKDPVYYYTTHLKDELRPIEKVKAGKTRVIEAAPMHAILAGRMIFGGLFEHMQTNPGRYGSAVGCDPEVNWSTFFYDFSSFEQVFDLDYSAYDSTVPSICFDLLAEHLSDLIQHPAVIPYIKSISRSMHIFGDQAYELQGGMPSGCVGTSIFNTMINNCIVLSALMEHPDFDPQSYRILAYGDDCLYATNPPIHPRFVKKFFDEHTNFLITPPSKSGDFPDFSDLSTVTFLKRWFEPDDKRPHLIHPVIDPAVYENSVMWTRGGDLQDLVDACCNLAYHAGPKNYADYTQKIVERAAELNLDIKVLPYAFLQNRWVQKVSK</sequence>
<keyword evidence="17" id="KW-0378">Hydrolase</keyword>
<evidence type="ECO:0000256" key="12">
    <source>
        <dbReference type="ARBA" id="ARBA00022679"/>
    </source>
</evidence>
<dbReference type="InterPro" id="IPR001676">
    <property type="entry name" value="Picornavirus_capsid"/>
</dbReference>
<dbReference type="SUPFAM" id="SSF56672">
    <property type="entry name" value="DNA/RNA polymerases"/>
    <property type="match status" value="1"/>
</dbReference>
<dbReference type="Pfam" id="PF22663">
    <property type="entry name" value="Rhv_5"/>
    <property type="match status" value="1"/>
</dbReference>
<evidence type="ECO:0000256" key="19">
    <source>
        <dbReference type="ARBA" id="ARBA00022806"/>
    </source>
</evidence>
<keyword evidence="27" id="KW-0472">Membrane</keyword>
<evidence type="ECO:0000256" key="18">
    <source>
        <dbReference type="ARBA" id="ARBA00022804"/>
    </source>
</evidence>